<gene>
    <name evidence="2" type="ORF">I2I05_08785</name>
</gene>
<feature type="transmembrane region" description="Helical" evidence="1">
    <location>
        <begin position="98"/>
        <end position="119"/>
    </location>
</feature>
<keyword evidence="1" id="KW-1133">Transmembrane helix</keyword>
<evidence type="ECO:0000313" key="3">
    <source>
        <dbReference type="Proteomes" id="UP000597617"/>
    </source>
</evidence>
<protein>
    <recommendedName>
        <fullName evidence="4">Histidine kinase N-terminal 7TM region domain-containing protein</fullName>
    </recommendedName>
</protein>
<name>A0ABS0IGK4_9BACT</name>
<feature type="transmembrane region" description="Helical" evidence="1">
    <location>
        <begin position="67"/>
        <end position="86"/>
    </location>
</feature>
<proteinExistence type="predicted"/>
<keyword evidence="3" id="KW-1185">Reference proteome</keyword>
<dbReference type="EMBL" id="JADQDQ010000003">
    <property type="protein sequence ID" value="MBF9237493.1"/>
    <property type="molecule type" value="Genomic_DNA"/>
</dbReference>
<sequence length="123" mass="14169">MFVHVDLAVVFRLFCIVQGLTTGVYLLVARSRRAGNRWLGLLLLGLTLQVADYFLSRSGVYYRHRWLYFTPLFFSWGFGPLLLGYVRVEYGQSPRLAWPHFVPVGVQALFYGIISLQSFDTKT</sequence>
<keyword evidence="1" id="KW-0472">Membrane</keyword>
<dbReference type="Proteomes" id="UP000597617">
    <property type="component" value="Unassembled WGS sequence"/>
</dbReference>
<evidence type="ECO:0000256" key="1">
    <source>
        <dbReference type="SAM" id="Phobius"/>
    </source>
</evidence>
<comment type="caution">
    <text evidence="2">The sequence shown here is derived from an EMBL/GenBank/DDBJ whole genome shotgun (WGS) entry which is preliminary data.</text>
</comment>
<evidence type="ECO:0000313" key="2">
    <source>
        <dbReference type="EMBL" id="MBF9237493.1"/>
    </source>
</evidence>
<feature type="transmembrane region" description="Helical" evidence="1">
    <location>
        <begin position="7"/>
        <end position="26"/>
    </location>
</feature>
<keyword evidence="1" id="KW-0812">Transmembrane</keyword>
<dbReference type="RefSeq" id="WP_196281863.1">
    <property type="nucleotide sequence ID" value="NZ_JADQDQ010000003.1"/>
</dbReference>
<accession>A0ABS0IGK4</accession>
<reference evidence="2 3" key="1">
    <citation type="submission" date="2020-11" db="EMBL/GenBank/DDBJ databases">
        <authorList>
            <person name="Kim M.K."/>
        </authorList>
    </citation>
    <scope>NUCLEOTIDE SEQUENCE [LARGE SCALE GENOMIC DNA]</scope>
    <source>
        <strain evidence="2 3">BT683</strain>
    </source>
</reference>
<evidence type="ECO:0008006" key="4">
    <source>
        <dbReference type="Google" id="ProtNLM"/>
    </source>
</evidence>
<organism evidence="2 3">
    <name type="scientific">Hymenobacter jeongseonensis</name>
    <dbReference type="NCBI Taxonomy" id="2791027"/>
    <lineage>
        <taxon>Bacteria</taxon>
        <taxon>Pseudomonadati</taxon>
        <taxon>Bacteroidota</taxon>
        <taxon>Cytophagia</taxon>
        <taxon>Cytophagales</taxon>
        <taxon>Hymenobacteraceae</taxon>
        <taxon>Hymenobacter</taxon>
    </lineage>
</organism>
<feature type="transmembrane region" description="Helical" evidence="1">
    <location>
        <begin position="38"/>
        <end position="55"/>
    </location>
</feature>